<dbReference type="SUPFAM" id="SSF54001">
    <property type="entry name" value="Cysteine proteinases"/>
    <property type="match status" value="1"/>
</dbReference>
<dbReference type="InterPro" id="IPR013201">
    <property type="entry name" value="Prot_inhib_I29"/>
</dbReference>
<dbReference type="Proteomes" id="UP000029981">
    <property type="component" value="Chromosome 3"/>
</dbReference>
<dbReference type="AlphaFoldDB" id="A0A0A0L4P3"/>
<gene>
    <name evidence="3" type="ORF">Csa_3G131910</name>
</gene>
<reference evidence="3 4" key="4">
    <citation type="journal article" date="2011" name="BMC Genomics">
        <title>RNA-Seq improves annotation of protein-coding genes in the cucumber genome.</title>
        <authorList>
            <person name="Li Z."/>
            <person name="Zhang Z."/>
            <person name="Yan P."/>
            <person name="Huang S."/>
            <person name="Fei Z."/>
            <person name="Lin K."/>
        </authorList>
    </citation>
    <scope>NUCLEOTIDE SEQUENCE [LARGE SCALE GENOMIC DNA]</scope>
    <source>
        <strain evidence="4">cv. 9930</strain>
    </source>
</reference>
<dbReference type="SMART" id="SM00848">
    <property type="entry name" value="Inhibitor_I29"/>
    <property type="match status" value="1"/>
</dbReference>
<reference evidence="3 4" key="3">
    <citation type="journal article" date="2010" name="BMC Genomics">
        <title>Transcriptome sequencing and comparative analysis of cucumber flowers with different sex types.</title>
        <authorList>
            <person name="Guo S."/>
            <person name="Zheng Y."/>
            <person name="Joung J.G."/>
            <person name="Liu S."/>
            <person name="Zhang Z."/>
            <person name="Crasta O.R."/>
            <person name="Sobral B.W."/>
            <person name="Xu Y."/>
            <person name="Huang S."/>
            <person name="Fei Z."/>
        </authorList>
    </citation>
    <scope>NUCLEOTIDE SEQUENCE [LARGE SCALE GENOMIC DNA]</scope>
    <source>
        <strain evidence="4">cv. 9930</strain>
    </source>
</reference>
<dbReference type="EMBL" id="CM002924">
    <property type="protein sequence ID" value="KGN56738.1"/>
    <property type="molecule type" value="Genomic_DNA"/>
</dbReference>
<sequence>MLVALRSYFIRNRGLEERILRHVIQEEQDFIRKLEVYYRHFFCSDFLVNIIIGIDEYISTLEQDFKEAQGLKPDVVESTLEQDFKEDFVKTDKPWVRTVGMTLPDFFFYRFSSAVDPELDFPHLACTYPQPVQRQAILFFVLIPGSFYILIYTFSVCKGLLEDAERSKDWKKFASWMSEHKKKYESDEEKLYRFGIFRGELKHIKKLNKEDNGCTFGLNQYSDLTNSEFNRLVLNPDLNKFW</sequence>
<evidence type="ECO:0000259" key="2">
    <source>
        <dbReference type="SMART" id="SM00848"/>
    </source>
</evidence>
<organism evidence="3 4">
    <name type="scientific">Cucumis sativus</name>
    <name type="common">Cucumber</name>
    <dbReference type="NCBI Taxonomy" id="3659"/>
    <lineage>
        <taxon>Eukaryota</taxon>
        <taxon>Viridiplantae</taxon>
        <taxon>Streptophyta</taxon>
        <taxon>Embryophyta</taxon>
        <taxon>Tracheophyta</taxon>
        <taxon>Spermatophyta</taxon>
        <taxon>Magnoliopsida</taxon>
        <taxon>eudicotyledons</taxon>
        <taxon>Gunneridae</taxon>
        <taxon>Pentapetalae</taxon>
        <taxon>rosids</taxon>
        <taxon>fabids</taxon>
        <taxon>Cucurbitales</taxon>
        <taxon>Cucurbitaceae</taxon>
        <taxon>Benincaseae</taxon>
        <taxon>Cucumis</taxon>
    </lineage>
</organism>
<feature type="domain" description="Cathepsin propeptide inhibitor" evidence="2">
    <location>
        <begin position="173"/>
        <end position="229"/>
    </location>
</feature>
<reference evidence="3 4" key="1">
    <citation type="journal article" date="2009" name="Nat. Genet.">
        <title>The genome of the cucumber, Cucumis sativus L.</title>
        <authorList>
            <person name="Huang S."/>
            <person name="Li R."/>
            <person name="Zhang Z."/>
            <person name="Li L."/>
            <person name="Gu X."/>
            <person name="Fan W."/>
            <person name="Lucas W.J."/>
            <person name="Wang X."/>
            <person name="Xie B."/>
            <person name="Ni P."/>
            <person name="Ren Y."/>
            <person name="Zhu H."/>
            <person name="Li J."/>
            <person name="Lin K."/>
            <person name="Jin W."/>
            <person name="Fei Z."/>
            <person name="Li G."/>
            <person name="Staub J."/>
            <person name="Kilian A."/>
            <person name="van der Vossen E.A."/>
            <person name="Wu Y."/>
            <person name="Guo J."/>
            <person name="He J."/>
            <person name="Jia Z."/>
            <person name="Ren Y."/>
            <person name="Tian G."/>
            <person name="Lu Y."/>
            <person name="Ruan J."/>
            <person name="Qian W."/>
            <person name="Wang M."/>
            <person name="Huang Q."/>
            <person name="Li B."/>
            <person name="Xuan Z."/>
            <person name="Cao J."/>
            <person name="Asan"/>
            <person name="Wu Z."/>
            <person name="Zhang J."/>
            <person name="Cai Q."/>
            <person name="Bai Y."/>
            <person name="Zhao B."/>
            <person name="Han Y."/>
            <person name="Li Y."/>
            <person name="Li X."/>
            <person name="Wang S."/>
            <person name="Shi Q."/>
            <person name="Liu S."/>
            <person name="Cho W.K."/>
            <person name="Kim J.Y."/>
            <person name="Xu Y."/>
            <person name="Heller-Uszynska K."/>
            <person name="Miao H."/>
            <person name="Cheng Z."/>
            <person name="Zhang S."/>
            <person name="Wu J."/>
            <person name="Yang Y."/>
            <person name="Kang H."/>
            <person name="Li M."/>
            <person name="Liang H."/>
            <person name="Ren X."/>
            <person name="Shi Z."/>
            <person name="Wen M."/>
            <person name="Jian M."/>
            <person name="Yang H."/>
            <person name="Zhang G."/>
            <person name="Yang Z."/>
            <person name="Chen R."/>
            <person name="Liu S."/>
            <person name="Li J."/>
            <person name="Ma L."/>
            <person name="Liu H."/>
            <person name="Zhou Y."/>
            <person name="Zhao J."/>
            <person name="Fang X."/>
            <person name="Li G."/>
            <person name="Fang L."/>
            <person name="Li Y."/>
            <person name="Liu D."/>
            <person name="Zheng H."/>
            <person name="Zhang Y."/>
            <person name="Qin N."/>
            <person name="Li Z."/>
            <person name="Yang G."/>
            <person name="Yang S."/>
            <person name="Bolund L."/>
            <person name="Kristiansen K."/>
            <person name="Zheng H."/>
            <person name="Li S."/>
            <person name="Zhang X."/>
            <person name="Yang H."/>
            <person name="Wang J."/>
            <person name="Sun R."/>
            <person name="Zhang B."/>
            <person name="Jiang S."/>
            <person name="Wang J."/>
            <person name="Du Y."/>
            <person name="Li S."/>
        </authorList>
    </citation>
    <scope>NUCLEOTIDE SEQUENCE [LARGE SCALE GENOMIC DNA]</scope>
    <source>
        <strain evidence="4">cv. 9930</strain>
    </source>
</reference>
<name>A0A0A0L4P3_CUCSA</name>
<evidence type="ECO:0000313" key="3">
    <source>
        <dbReference type="EMBL" id="KGN56738.1"/>
    </source>
</evidence>
<reference evidence="3 4" key="2">
    <citation type="journal article" date="2009" name="PLoS ONE">
        <title>An integrated genetic and cytogenetic map of the cucumber genome.</title>
        <authorList>
            <person name="Ren Y."/>
            <person name="Zhang Z."/>
            <person name="Liu J."/>
            <person name="Staub J.E."/>
            <person name="Han Y."/>
            <person name="Cheng Z."/>
            <person name="Li X."/>
            <person name="Lu J."/>
            <person name="Miao H."/>
            <person name="Kang H."/>
            <person name="Xie B."/>
            <person name="Gu X."/>
            <person name="Wang X."/>
            <person name="Du Y."/>
            <person name="Jin W."/>
            <person name="Huang S."/>
        </authorList>
    </citation>
    <scope>NUCLEOTIDE SEQUENCE [LARGE SCALE GENOMIC DNA]</scope>
    <source>
        <strain evidence="4">cv. 9930</strain>
    </source>
</reference>
<dbReference type="Gene3D" id="1.10.287.2250">
    <property type="match status" value="1"/>
</dbReference>
<dbReference type="InterPro" id="IPR038765">
    <property type="entry name" value="Papain-like_cys_pep_sf"/>
</dbReference>
<dbReference type="Gramene" id="KGN56738">
    <property type="protein sequence ID" value="KGN56738"/>
    <property type="gene ID" value="Csa_3G131910"/>
</dbReference>
<keyword evidence="1" id="KW-0812">Transmembrane</keyword>
<protein>
    <recommendedName>
        <fullName evidence="2">Cathepsin propeptide inhibitor domain-containing protein</fullName>
    </recommendedName>
</protein>
<accession>A0A0A0L4P3</accession>
<proteinExistence type="predicted"/>
<feature type="transmembrane region" description="Helical" evidence="1">
    <location>
        <begin position="136"/>
        <end position="161"/>
    </location>
</feature>
<keyword evidence="1" id="KW-1133">Transmembrane helix</keyword>
<dbReference type="Pfam" id="PF08246">
    <property type="entry name" value="Inhibitor_I29"/>
    <property type="match status" value="1"/>
</dbReference>
<evidence type="ECO:0000313" key="4">
    <source>
        <dbReference type="Proteomes" id="UP000029981"/>
    </source>
</evidence>
<keyword evidence="1" id="KW-0472">Membrane</keyword>
<evidence type="ECO:0000256" key="1">
    <source>
        <dbReference type="SAM" id="Phobius"/>
    </source>
</evidence>
<keyword evidence="4" id="KW-1185">Reference proteome</keyword>